<dbReference type="KEGG" id="eff:skT53_26710"/>
<dbReference type="Proteomes" id="UP000593802">
    <property type="component" value="Chromosome"/>
</dbReference>
<organism evidence="2 3">
    <name type="scientific">Effusibacillus dendaii</name>
    <dbReference type="NCBI Taxonomy" id="2743772"/>
    <lineage>
        <taxon>Bacteria</taxon>
        <taxon>Bacillati</taxon>
        <taxon>Bacillota</taxon>
        <taxon>Bacilli</taxon>
        <taxon>Bacillales</taxon>
        <taxon>Alicyclobacillaceae</taxon>
        <taxon>Effusibacillus</taxon>
    </lineage>
</organism>
<protein>
    <recommendedName>
        <fullName evidence="1">MAE-28990/MAE-18760-like HEPN domain-containing protein</fullName>
    </recommendedName>
</protein>
<dbReference type="RefSeq" id="WP_200757961.1">
    <property type="nucleotide sequence ID" value="NZ_AP023366.1"/>
</dbReference>
<keyword evidence="3" id="KW-1185">Reference proteome</keyword>
<feature type="domain" description="MAE-28990/MAE-18760-like HEPN" evidence="1">
    <location>
        <begin position="3"/>
        <end position="218"/>
    </location>
</feature>
<reference evidence="2 3" key="1">
    <citation type="submission" date="2020-08" db="EMBL/GenBank/DDBJ databases">
        <title>Complete Genome Sequence of Effusibacillus dendaii Strain skT53, Isolated from Farmland soil.</title>
        <authorList>
            <person name="Konishi T."/>
            <person name="Kawasaki H."/>
        </authorList>
    </citation>
    <scope>NUCLEOTIDE SEQUENCE [LARGE SCALE GENOMIC DNA]</scope>
    <source>
        <strain evidence="3">skT53</strain>
    </source>
</reference>
<evidence type="ECO:0000259" key="1">
    <source>
        <dbReference type="Pfam" id="PF18737"/>
    </source>
</evidence>
<proteinExistence type="predicted"/>
<name>A0A7I8DFP2_9BACL</name>
<accession>A0A7I8DFP2</accession>
<evidence type="ECO:0000313" key="2">
    <source>
        <dbReference type="EMBL" id="BCJ87686.1"/>
    </source>
</evidence>
<dbReference type="Pfam" id="PF18737">
    <property type="entry name" value="HEPN_MAE_28990"/>
    <property type="match status" value="1"/>
</dbReference>
<dbReference type="EMBL" id="AP023366">
    <property type="protein sequence ID" value="BCJ87686.1"/>
    <property type="molecule type" value="Genomic_DNA"/>
</dbReference>
<sequence>MFENIKSESTRRLIEVRETIKYIRISENRKRVHPPNIAITSMKGLFFVQLYGIYEYTLSSCISTTLQIISNENIKISQFRPRFLSIALNNDIVSLTMIGNEKKWERRWKFFDLFDQDNIINFPNDLIPTDGKNIRYKQLESIWNSFSIQEPILPRPEIGGRIQELVDLRNAIAHGNESPSEIGKRFTPDDLQKRFEDINEFCTYCIMVFQNYIENKHYLKPAT</sequence>
<evidence type="ECO:0000313" key="3">
    <source>
        <dbReference type="Proteomes" id="UP000593802"/>
    </source>
</evidence>
<gene>
    <name evidence="2" type="ORF">skT53_26710</name>
</gene>
<dbReference type="AlphaFoldDB" id="A0A7I8DFP2"/>
<dbReference type="InterPro" id="IPR040788">
    <property type="entry name" value="HEPN_MAE_28990"/>
</dbReference>